<gene>
    <name evidence="3" type="ORF">RBWH47_02252</name>
</gene>
<feature type="domain" description="DUF3859" evidence="2">
    <location>
        <begin position="32"/>
        <end position="153"/>
    </location>
</feature>
<proteinExistence type="predicted"/>
<dbReference type="EMBL" id="AFAR01000189">
    <property type="protein sequence ID" value="EGF26301.1"/>
    <property type="molecule type" value="Genomic_DNA"/>
</dbReference>
<feature type="region of interest" description="Disordered" evidence="1">
    <location>
        <begin position="1"/>
        <end position="30"/>
    </location>
</feature>
<organism evidence="3 4">
    <name type="scientific">Rhodopirellula baltica WH47</name>
    <dbReference type="NCBI Taxonomy" id="991778"/>
    <lineage>
        <taxon>Bacteria</taxon>
        <taxon>Pseudomonadati</taxon>
        <taxon>Planctomycetota</taxon>
        <taxon>Planctomycetia</taxon>
        <taxon>Pirellulales</taxon>
        <taxon>Pirellulaceae</taxon>
        <taxon>Rhodopirellula</taxon>
    </lineage>
</organism>
<name>F2AVJ3_RHOBT</name>
<evidence type="ECO:0000313" key="3">
    <source>
        <dbReference type="EMBL" id="EGF26301.1"/>
    </source>
</evidence>
<sequence>MAWWQAATRTAPSQSPELKRPSNREPSLAKKKIETRMRTFGIHSKWDGESKELPRFIRSTTIIPARVDVEFGFIVNIKGAKNQELFFCIDHPGIKNDEGKTRQPFDGSVYVKTNDWNFYLGDTIWDPIDDKLGPWQMWLEIDGNIIAEKTFEVVPASDVAEAS</sequence>
<dbReference type="PATRIC" id="fig|991778.3.peg.3977"/>
<feature type="compositionally biased region" description="Polar residues" evidence="1">
    <location>
        <begin position="7"/>
        <end position="16"/>
    </location>
</feature>
<reference evidence="3 4" key="1">
    <citation type="journal article" date="2013" name="Mar. Genomics">
        <title>Expression of sulfatases in Rhodopirellula baltica and the diversity of sulfatases in the genus Rhodopirellula.</title>
        <authorList>
            <person name="Wegner C.E."/>
            <person name="Richter-Heitmann T."/>
            <person name="Klindworth A."/>
            <person name="Klockow C."/>
            <person name="Richter M."/>
            <person name="Achstetter T."/>
            <person name="Glockner F.O."/>
            <person name="Harder J."/>
        </authorList>
    </citation>
    <scope>NUCLEOTIDE SEQUENCE [LARGE SCALE GENOMIC DNA]</scope>
    <source>
        <strain evidence="3 4">WH47</strain>
    </source>
</reference>
<dbReference type="Proteomes" id="UP000006222">
    <property type="component" value="Unassembled WGS sequence"/>
</dbReference>
<dbReference type="Gene3D" id="2.60.40.2390">
    <property type="match status" value="1"/>
</dbReference>
<dbReference type="AlphaFoldDB" id="F2AVJ3"/>
<dbReference type="Pfam" id="PF12975">
    <property type="entry name" value="DUF3859"/>
    <property type="match status" value="1"/>
</dbReference>
<dbReference type="RefSeq" id="WP_007327653.1">
    <property type="nucleotide sequence ID" value="NZ_AFAR01000189.1"/>
</dbReference>
<evidence type="ECO:0000259" key="2">
    <source>
        <dbReference type="Pfam" id="PF12975"/>
    </source>
</evidence>
<accession>F2AVJ3</accession>
<protein>
    <recommendedName>
        <fullName evidence="2">DUF3859 domain-containing protein</fullName>
    </recommendedName>
</protein>
<evidence type="ECO:0000313" key="4">
    <source>
        <dbReference type="Proteomes" id="UP000006222"/>
    </source>
</evidence>
<comment type="caution">
    <text evidence="3">The sequence shown here is derived from an EMBL/GenBank/DDBJ whole genome shotgun (WGS) entry which is preliminary data.</text>
</comment>
<evidence type="ECO:0000256" key="1">
    <source>
        <dbReference type="SAM" id="MobiDB-lite"/>
    </source>
</evidence>
<dbReference type="InterPro" id="IPR024331">
    <property type="entry name" value="DUF3859"/>
</dbReference>
<feature type="compositionally biased region" description="Basic and acidic residues" evidence="1">
    <location>
        <begin position="17"/>
        <end position="30"/>
    </location>
</feature>